<dbReference type="Proteomes" id="UP001194580">
    <property type="component" value="Unassembled WGS sequence"/>
</dbReference>
<organism evidence="2 3">
    <name type="scientific">Linnemannia exigua</name>
    <dbReference type="NCBI Taxonomy" id="604196"/>
    <lineage>
        <taxon>Eukaryota</taxon>
        <taxon>Fungi</taxon>
        <taxon>Fungi incertae sedis</taxon>
        <taxon>Mucoromycota</taxon>
        <taxon>Mortierellomycotina</taxon>
        <taxon>Mortierellomycetes</taxon>
        <taxon>Mortierellales</taxon>
        <taxon>Mortierellaceae</taxon>
        <taxon>Linnemannia</taxon>
    </lineage>
</organism>
<reference evidence="2" key="1">
    <citation type="journal article" date="2020" name="Fungal Divers.">
        <title>Resolving the Mortierellaceae phylogeny through synthesis of multi-gene phylogenetics and phylogenomics.</title>
        <authorList>
            <person name="Vandepol N."/>
            <person name="Liber J."/>
            <person name="Desiro A."/>
            <person name="Na H."/>
            <person name="Kennedy M."/>
            <person name="Barry K."/>
            <person name="Grigoriev I.V."/>
            <person name="Miller A.N."/>
            <person name="O'Donnell K."/>
            <person name="Stajich J.E."/>
            <person name="Bonito G."/>
        </authorList>
    </citation>
    <scope>NUCLEOTIDE SEQUENCE</scope>
    <source>
        <strain evidence="2">NRRL 28262</strain>
    </source>
</reference>
<feature type="compositionally biased region" description="Polar residues" evidence="1">
    <location>
        <begin position="28"/>
        <end position="47"/>
    </location>
</feature>
<sequence>MYSHPYIPSAPRGPELVSVVQNEYSESNGFAGSQASFDQQTPASGSATDLLRSPQLR</sequence>
<proteinExistence type="predicted"/>
<protein>
    <submittedName>
        <fullName evidence="2">Uncharacterized protein</fullName>
    </submittedName>
</protein>
<name>A0AAD4GZZ9_9FUNG</name>
<gene>
    <name evidence="2" type="ORF">BGZ95_008384</name>
</gene>
<comment type="caution">
    <text evidence="2">The sequence shown here is derived from an EMBL/GenBank/DDBJ whole genome shotgun (WGS) entry which is preliminary data.</text>
</comment>
<feature type="non-terminal residue" evidence="2">
    <location>
        <position position="57"/>
    </location>
</feature>
<evidence type="ECO:0000313" key="2">
    <source>
        <dbReference type="EMBL" id="KAG0247867.1"/>
    </source>
</evidence>
<accession>A0AAD4GZZ9</accession>
<dbReference type="AlphaFoldDB" id="A0AAD4GZZ9"/>
<feature type="region of interest" description="Disordered" evidence="1">
    <location>
        <begin position="28"/>
        <end position="57"/>
    </location>
</feature>
<evidence type="ECO:0000313" key="3">
    <source>
        <dbReference type="Proteomes" id="UP001194580"/>
    </source>
</evidence>
<dbReference type="EMBL" id="JAAAIL010004377">
    <property type="protein sequence ID" value="KAG0247867.1"/>
    <property type="molecule type" value="Genomic_DNA"/>
</dbReference>
<evidence type="ECO:0000256" key="1">
    <source>
        <dbReference type="SAM" id="MobiDB-lite"/>
    </source>
</evidence>
<keyword evidence="3" id="KW-1185">Reference proteome</keyword>